<evidence type="ECO:0000259" key="1">
    <source>
        <dbReference type="Pfam" id="PF12905"/>
    </source>
</evidence>
<sequence>MLSFKHRYHQTLTMKMTLCEKGGQQRLTCEQALEVIRKLDRLTRGIPKIVYLVGWQYDGHDTGYPAMDVVNPRIKRAEDATALDSLKWLMSEAFQYRTAVSLHINMLDAQEDSPVWDEYVKLDLLAKNPDGSLRKYKWGYPISYTLEWNAGYAQRRIDRLTDMLPLARAGTIHIDAFHQYIPGFGEEPISPYHGITTDEELETQCKIIRYWMEKGVDVTSEFDHRYRKDPLIGLQPFAWHFGQLDLMQVPASVYIGGEGGDARFGVSMLGQGLIKKDPEKLKGFLKEFCTTTLPWYFLNRLERLQDKDGVVTFSSDVTSGMDGDRLWIRQADRWIRRGGDLFVPALWHEHSHPEIIAFSEEGCSGMEWELPPDWPEGETVEAYRIGIDGLTPFGPSIPVRMRAISLTLGKSEAVAIVPQGIKP</sequence>
<dbReference type="Pfam" id="PF12905">
    <property type="entry name" value="Glyco_hydro_101"/>
    <property type="match status" value="1"/>
</dbReference>
<dbReference type="RefSeq" id="WP_218099261.1">
    <property type="nucleotide sequence ID" value="NZ_CAJVCE010000007.1"/>
</dbReference>
<reference evidence="2 3" key="1">
    <citation type="submission" date="2021-06" db="EMBL/GenBank/DDBJ databases">
        <authorList>
            <person name="Criscuolo A."/>
        </authorList>
    </citation>
    <scope>NUCLEOTIDE SEQUENCE [LARGE SCALE GENOMIC DNA]</scope>
    <source>
        <strain evidence="3">CIP 111802</strain>
    </source>
</reference>
<evidence type="ECO:0000313" key="2">
    <source>
        <dbReference type="EMBL" id="CAG7643021.1"/>
    </source>
</evidence>
<dbReference type="Proteomes" id="UP000730618">
    <property type="component" value="Unassembled WGS sequence"/>
</dbReference>
<proteinExistence type="predicted"/>
<gene>
    <name evidence="2" type="ORF">PAECIP111802_02939</name>
</gene>
<name>A0ABN7TK83_9BACL</name>
<evidence type="ECO:0000313" key="3">
    <source>
        <dbReference type="Proteomes" id="UP000730618"/>
    </source>
</evidence>
<keyword evidence="3" id="KW-1185">Reference proteome</keyword>
<accession>A0ABN7TK83</accession>
<dbReference type="EMBL" id="CAJVCE010000007">
    <property type="protein sequence ID" value="CAG7643021.1"/>
    <property type="molecule type" value="Genomic_DNA"/>
</dbReference>
<feature type="domain" description="Endo-alpha-N-acetylgalactosaminidase" evidence="1">
    <location>
        <begin position="31"/>
        <end position="180"/>
    </location>
</feature>
<protein>
    <recommendedName>
        <fullName evidence="1">Endo-alpha-N-acetylgalactosaminidase domain-containing protein</fullName>
    </recommendedName>
</protein>
<dbReference type="InterPro" id="IPR025706">
    <property type="entry name" value="Endoa_GalNAc"/>
</dbReference>
<organism evidence="2 3">
    <name type="scientific">Paenibacillus allorhizosphaerae</name>
    <dbReference type="NCBI Taxonomy" id="2849866"/>
    <lineage>
        <taxon>Bacteria</taxon>
        <taxon>Bacillati</taxon>
        <taxon>Bacillota</taxon>
        <taxon>Bacilli</taxon>
        <taxon>Bacillales</taxon>
        <taxon>Paenibacillaceae</taxon>
        <taxon>Paenibacillus</taxon>
    </lineage>
</organism>
<comment type="caution">
    <text evidence="2">The sequence shown here is derived from an EMBL/GenBank/DDBJ whole genome shotgun (WGS) entry which is preliminary data.</text>
</comment>